<keyword evidence="7" id="KW-1185">Reference proteome</keyword>
<evidence type="ECO:0000259" key="5">
    <source>
        <dbReference type="PROSITE" id="PS50937"/>
    </source>
</evidence>
<keyword evidence="3" id="KW-0804">Transcription</keyword>
<dbReference type="Pfam" id="PF00376">
    <property type="entry name" value="MerR"/>
    <property type="match status" value="1"/>
</dbReference>
<reference evidence="6 7" key="1">
    <citation type="submission" date="2019-01" db="EMBL/GenBank/DDBJ databases">
        <title>Egibacter rhizosphaerae EGI 80759T.</title>
        <authorList>
            <person name="Chen D.-D."/>
            <person name="Tian Y."/>
            <person name="Jiao J.-Y."/>
            <person name="Zhang X.-T."/>
            <person name="Zhang Y.-G."/>
            <person name="Zhang Y."/>
            <person name="Xiao M."/>
            <person name="Shu W.-S."/>
            <person name="Li W.-J."/>
        </authorList>
    </citation>
    <scope>NUCLEOTIDE SEQUENCE [LARGE SCALE GENOMIC DNA]</scope>
    <source>
        <strain evidence="6 7">EGI 80759</strain>
    </source>
</reference>
<dbReference type="PANTHER" id="PTHR30204:SF94">
    <property type="entry name" value="HEAVY METAL-DEPENDENT TRANSCRIPTIONAL REGULATOR HI_0293-RELATED"/>
    <property type="match status" value="1"/>
</dbReference>
<evidence type="ECO:0000256" key="4">
    <source>
        <dbReference type="SAM" id="Coils"/>
    </source>
</evidence>
<dbReference type="GO" id="GO:0003677">
    <property type="term" value="F:DNA binding"/>
    <property type="evidence" value="ECO:0007669"/>
    <property type="project" value="UniProtKB-KW"/>
</dbReference>
<evidence type="ECO:0000313" key="6">
    <source>
        <dbReference type="EMBL" id="QBI18795.1"/>
    </source>
</evidence>
<sequence length="138" mass="14895">MLIGELAAATGTSAKTLRFYEAEGLLAEPDRTPAGYRDYPDAAIGRVGFIRQAQAAGLTLAQITQVLAVRDGGHPPCAHVADLVEHRLGEVTRRLDELERTRAELLALRQRLAALDPIDCHDDTICAAVPMTSSSRPH</sequence>
<dbReference type="KEGG" id="erz:ER308_04005"/>
<dbReference type="EMBL" id="CP036402">
    <property type="protein sequence ID" value="QBI18795.1"/>
    <property type="molecule type" value="Genomic_DNA"/>
</dbReference>
<keyword evidence="2" id="KW-0238">DNA-binding</keyword>
<evidence type="ECO:0000256" key="2">
    <source>
        <dbReference type="ARBA" id="ARBA00023125"/>
    </source>
</evidence>
<dbReference type="InterPro" id="IPR015358">
    <property type="entry name" value="Tscrpt_reg_MerR_DNA-bd"/>
</dbReference>
<dbReference type="PANTHER" id="PTHR30204">
    <property type="entry name" value="REDOX-CYCLING DRUG-SENSING TRANSCRIPTIONAL ACTIVATOR SOXR"/>
    <property type="match status" value="1"/>
</dbReference>
<dbReference type="PROSITE" id="PS50937">
    <property type="entry name" value="HTH_MERR_2"/>
    <property type="match status" value="1"/>
</dbReference>
<dbReference type="Proteomes" id="UP000291469">
    <property type="component" value="Chromosome"/>
</dbReference>
<feature type="domain" description="HTH merR-type" evidence="5">
    <location>
        <begin position="1"/>
        <end position="69"/>
    </location>
</feature>
<dbReference type="RefSeq" id="WP_131153792.1">
    <property type="nucleotide sequence ID" value="NZ_CP036402.1"/>
</dbReference>
<feature type="coiled-coil region" evidence="4">
    <location>
        <begin position="81"/>
        <end position="115"/>
    </location>
</feature>
<evidence type="ECO:0000256" key="3">
    <source>
        <dbReference type="ARBA" id="ARBA00023163"/>
    </source>
</evidence>
<dbReference type="SUPFAM" id="SSF46955">
    <property type="entry name" value="Putative DNA-binding domain"/>
    <property type="match status" value="1"/>
</dbReference>
<accession>A0A411YC93</accession>
<dbReference type="SMART" id="SM00422">
    <property type="entry name" value="HTH_MERR"/>
    <property type="match status" value="1"/>
</dbReference>
<protein>
    <submittedName>
        <fullName evidence="6">Heavy metal-responsive transcriptional regulator</fullName>
    </submittedName>
</protein>
<dbReference type="InterPro" id="IPR000551">
    <property type="entry name" value="MerR-type_HTH_dom"/>
</dbReference>
<proteinExistence type="predicted"/>
<evidence type="ECO:0000313" key="7">
    <source>
        <dbReference type="Proteomes" id="UP000291469"/>
    </source>
</evidence>
<name>A0A411YC93_9ACTN</name>
<dbReference type="InterPro" id="IPR047057">
    <property type="entry name" value="MerR_fam"/>
</dbReference>
<dbReference type="Gene3D" id="1.10.1660.10">
    <property type="match status" value="1"/>
</dbReference>
<dbReference type="CDD" id="cd04770">
    <property type="entry name" value="HTH_HMRTR"/>
    <property type="match status" value="1"/>
</dbReference>
<organism evidence="6 7">
    <name type="scientific">Egibacter rhizosphaerae</name>
    <dbReference type="NCBI Taxonomy" id="1670831"/>
    <lineage>
        <taxon>Bacteria</taxon>
        <taxon>Bacillati</taxon>
        <taxon>Actinomycetota</taxon>
        <taxon>Nitriliruptoria</taxon>
        <taxon>Egibacterales</taxon>
        <taxon>Egibacteraceae</taxon>
        <taxon>Egibacter</taxon>
    </lineage>
</organism>
<dbReference type="PRINTS" id="PR00040">
    <property type="entry name" value="HTHMERR"/>
</dbReference>
<dbReference type="Pfam" id="PF09278">
    <property type="entry name" value="MerR-DNA-bind"/>
    <property type="match status" value="1"/>
</dbReference>
<dbReference type="AlphaFoldDB" id="A0A411YC93"/>
<gene>
    <name evidence="6" type="ORF">ER308_04005</name>
</gene>
<keyword evidence="4" id="KW-0175">Coiled coil</keyword>
<dbReference type="GO" id="GO:0003700">
    <property type="term" value="F:DNA-binding transcription factor activity"/>
    <property type="evidence" value="ECO:0007669"/>
    <property type="project" value="InterPro"/>
</dbReference>
<keyword evidence="1" id="KW-0805">Transcription regulation</keyword>
<evidence type="ECO:0000256" key="1">
    <source>
        <dbReference type="ARBA" id="ARBA00023015"/>
    </source>
</evidence>
<dbReference type="InterPro" id="IPR009061">
    <property type="entry name" value="DNA-bd_dom_put_sf"/>
</dbReference>
<dbReference type="OrthoDB" id="9802039at2"/>